<evidence type="ECO:0000313" key="4">
    <source>
        <dbReference type="WBParaSite" id="mrna-Wban_02575"/>
    </source>
</evidence>
<evidence type="ECO:0000313" key="3">
    <source>
        <dbReference type="WBParaSite" id="maker-PairedContig_5156-snap-gene-0.4-mRNA-1"/>
    </source>
</evidence>
<reference evidence="2" key="2">
    <citation type="journal article" date="2016" name="Mol. Ecol.">
        <title>Population genomics of the filarial nematode parasite Wuchereria bancrofti from mosquitoes.</title>
        <authorList>
            <person name="Small S.T."/>
            <person name="Reimer L.J."/>
            <person name="Tisch D.J."/>
            <person name="King C.L."/>
            <person name="Christensen B.M."/>
            <person name="Siba P.M."/>
            <person name="Kazura J.W."/>
            <person name="Serre D."/>
            <person name="Zimmerman P.A."/>
        </authorList>
    </citation>
    <scope>NUCLEOTIDE SEQUENCE</scope>
    <source>
        <strain evidence="2">pt0022</strain>
    </source>
</reference>
<reference evidence="3" key="3">
    <citation type="submission" date="2016-11" db="UniProtKB">
        <authorList>
            <consortium name="WormBaseParasite"/>
        </authorList>
    </citation>
    <scope>IDENTIFICATION</scope>
    <source>
        <strain evidence="3 4">pt0022</strain>
    </source>
</reference>
<protein>
    <submittedName>
        <fullName evidence="3 4">Uncharacterized protein</fullName>
    </submittedName>
</protein>
<sequence length="427" mass="49215">MSGPLSSSNSFFYLCGDWLEEINDRGLVLQMKNELNNFTSTIIFHPYYYYASDFFFDSTVITNEIKCLDLTYLMEKRFRYTHIRDDLELPHLASKLRRKCGNCLRKMKGDSEDEAKNGNATQTETQMEVNNTSQMVETGNNAENRDGTQIEAQTETNNITETVASGEDMVTETETRTEYDRMSQTIASGEGTDSRDVTGTKAQGMSQTIASSEDTDTETEVQEELNDASQMIDSERPEQGTSESQEEKKEPKKKKKCKNLQVLKRCWFKRDQSPPPKDEMEEHLNDIRMRTRKEIHTLLYLNSAVQEKKIKLMRKYAAMLDEKSQKKWNKFIDMIDTEYAGIMNQPTEYNANNLLERLRENPELMEAVDKIKPDKITLTTIMEESFEIATRIERQFFSLIPGVPGLTAYKNAMICEIARDESVTITV</sequence>
<dbReference type="AlphaFoldDB" id="A0A1I8EU34"/>
<evidence type="ECO:0000313" key="2">
    <source>
        <dbReference type="Proteomes" id="UP000093561"/>
    </source>
</evidence>
<dbReference type="STRING" id="6293.A0A1I8EU34"/>
<proteinExistence type="predicted"/>
<dbReference type="WBParaSite" id="mrna-Wban_02575">
    <property type="protein sequence ID" value="mrna-Wban_02575"/>
    <property type="gene ID" value="Wban_02575"/>
</dbReference>
<dbReference type="Proteomes" id="UP000093561">
    <property type="component" value="Unassembled WGS sequence"/>
</dbReference>
<feature type="compositionally biased region" description="Polar residues" evidence="1">
    <location>
        <begin position="118"/>
        <end position="142"/>
    </location>
</feature>
<organism evidence="3">
    <name type="scientific">Wuchereria bancrofti</name>
    <dbReference type="NCBI Taxonomy" id="6293"/>
    <lineage>
        <taxon>Eukaryota</taxon>
        <taxon>Metazoa</taxon>
        <taxon>Ecdysozoa</taxon>
        <taxon>Nematoda</taxon>
        <taxon>Chromadorea</taxon>
        <taxon>Rhabditida</taxon>
        <taxon>Spirurina</taxon>
        <taxon>Spiruromorpha</taxon>
        <taxon>Filarioidea</taxon>
        <taxon>Onchocercidae</taxon>
        <taxon>Wuchereria</taxon>
    </lineage>
</organism>
<feature type="region of interest" description="Disordered" evidence="1">
    <location>
        <begin position="108"/>
        <end position="256"/>
    </location>
</feature>
<name>A0A1I8EU34_WUCBA</name>
<feature type="compositionally biased region" description="Polar residues" evidence="1">
    <location>
        <begin position="150"/>
        <end position="163"/>
    </location>
</feature>
<dbReference type="WBParaSite" id="maker-PairedContig_5156-snap-gene-0.4-mRNA-1">
    <property type="protein sequence ID" value="maker-PairedContig_5156-snap-gene-0.4-mRNA-1"/>
    <property type="gene ID" value="maker-PairedContig_5156-snap-gene-0.4"/>
</dbReference>
<feature type="compositionally biased region" description="Acidic residues" evidence="1">
    <location>
        <begin position="213"/>
        <end position="226"/>
    </location>
</feature>
<evidence type="ECO:0000256" key="1">
    <source>
        <dbReference type="SAM" id="MobiDB-lite"/>
    </source>
</evidence>
<accession>A0A1I8EU34</accession>
<feature type="compositionally biased region" description="Polar residues" evidence="1">
    <location>
        <begin position="200"/>
        <end position="210"/>
    </location>
</feature>
<reference evidence="2" key="1">
    <citation type="submission" date="2015-03" db="EMBL/GenBank/DDBJ databases">
        <title>Wuchereria bancrofti Genome Sequencing Papua New Guinea Strain.</title>
        <authorList>
            <person name="Small S.T."/>
            <person name="Serre D."/>
            <person name="Zimmerman P.A."/>
        </authorList>
    </citation>
    <scope>NUCLEOTIDE SEQUENCE [LARGE SCALE GENOMIC DNA]</scope>
    <source>
        <strain evidence="2">pt0022</strain>
    </source>
</reference>